<dbReference type="Pfam" id="PF13672">
    <property type="entry name" value="PP2C_2"/>
    <property type="match status" value="1"/>
</dbReference>
<dbReference type="SMART" id="SM00332">
    <property type="entry name" value="PP2Cc"/>
    <property type="match status" value="1"/>
</dbReference>
<protein>
    <submittedName>
        <fullName evidence="2">Stp1/IreP family PP2C-type Ser/Thr phosphatase</fullName>
    </submittedName>
</protein>
<dbReference type="NCBIfam" id="NF033484">
    <property type="entry name" value="Stp1_PP2C_phos"/>
    <property type="match status" value="1"/>
</dbReference>
<dbReference type="GO" id="GO:0004722">
    <property type="term" value="F:protein serine/threonine phosphatase activity"/>
    <property type="evidence" value="ECO:0007669"/>
    <property type="project" value="InterPro"/>
</dbReference>
<dbReference type="InterPro" id="IPR036457">
    <property type="entry name" value="PPM-type-like_dom_sf"/>
</dbReference>
<dbReference type="SMART" id="SM00331">
    <property type="entry name" value="PP2C_SIG"/>
    <property type="match status" value="1"/>
</dbReference>
<keyword evidence="3" id="KW-1185">Reference proteome</keyword>
<dbReference type="InterPro" id="IPR001932">
    <property type="entry name" value="PPM-type_phosphatase-like_dom"/>
</dbReference>
<dbReference type="PROSITE" id="PS51746">
    <property type="entry name" value="PPM_2"/>
    <property type="match status" value="1"/>
</dbReference>
<dbReference type="AlphaFoldDB" id="A0A859FDP4"/>
<dbReference type="CDD" id="cd00143">
    <property type="entry name" value="PP2Cc"/>
    <property type="match status" value="1"/>
</dbReference>
<proteinExistence type="predicted"/>
<gene>
    <name evidence="2" type="ORF">FLK61_32840</name>
</gene>
<reference evidence="3" key="1">
    <citation type="submission" date="2019-07" db="EMBL/GenBank/DDBJ databases">
        <title>Bacillus alkalisoli sp. nov. isolated from saline soil.</title>
        <authorList>
            <person name="Sun J.-Q."/>
            <person name="Xu L."/>
        </authorList>
    </citation>
    <scope>NUCLEOTIDE SEQUENCE [LARGE SCALE GENOMIC DNA]</scope>
    <source>
        <strain evidence="3">M4U3P1</strain>
    </source>
</reference>
<dbReference type="Proteomes" id="UP000318138">
    <property type="component" value="Chromosome"/>
</dbReference>
<evidence type="ECO:0000259" key="1">
    <source>
        <dbReference type="PROSITE" id="PS51746"/>
    </source>
</evidence>
<sequence>MGSRKRGSFLEYTSLTDIGKLRSHNEDSVAVAKKDNGQLLALVADGMGGHQAGDVASKLAKKVLLESWQSNDSLLSQEEAEDFLRTTVVKANKHILDYANEHTDCKGMGTTLVATICTDSFISFCHVGDSRIYLYEENELTQLTKDHSLVGELVRRGEISEQEAEVHPRKNVLMRALGTEPTIEIDTGVVAWNSGSLLVLCTDGLTNKLSAMDLSAIFNDQEIPLEEAARAMINEANNRGGEDNITVALVRHQKEVNAS</sequence>
<dbReference type="EMBL" id="CP041372">
    <property type="protein sequence ID" value="QKS71483.1"/>
    <property type="molecule type" value="Genomic_DNA"/>
</dbReference>
<dbReference type="SUPFAM" id="SSF81606">
    <property type="entry name" value="PP2C-like"/>
    <property type="match status" value="1"/>
</dbReference>
<evidence type="ECO:0000313" key="2">
    <source>
        <dbReference type="EMBL" id="QKS71483.1"/>
    </source>
</evidence>
<organism evidence="2 3">
    <name type="scientific">Paenalkalicoccus suaedae</name>
    <dbReference type="NCBI Taxonomy" id="2592382"/>
    <lineage>
        <taxon>Bacteria</taxon>
        <taxon>Bacillati</taxon>
        <taxon>Bacillota</taxon>
        <taxon>Bacilli</taxon>
        <taxon>Bacillales</taxon>
        <taxon>Bacillaceae</taxon>
        <taxon>Paenalkalicoccus</taxon>
    </lineage>
</organism>
<name>A0A859FDP4_9BACI</name>
<dbReference type="InterPro" id="IPR015655">
    <property type="entry name" value="PP2C"/>
</dbReference>
<evidence type="ECO:0000313" key="3">
    <source>
        <dbReference type="Proteomes" id="UP000318138"/>
    </source>
</evidence>
<accession>A0A859FDP4</accession>
<dbReference type="KEGG" id="psua:FLK61_32840"/>
<dbReference type="PANTHER" id="PTHR47992">
    <property type="entry name" value="PROTEIN PHOSPHATASE"/>
    <property type="match status" value="1"/>
</dbReference>
<dbReference type="Gene3D" id="3.60.40.10">
    <property type="entry name" value="PPM-type phosphatase domain"/>
    <property type="match status" value="1"/>
</dbReference>
<feature type="domain" description="PPM-type phosphatase" evidence="1">
    <location>
        <begin position="11"/>
        <end position="252"/>
    </location>
</feature>